<dbReference type="InterPro" id="IPR036525">
    <property type="entry name" value="Tubulin/FtsZ_GTPase_sf"/>
</dbReference>
<sequence length="353" mass="37687">MSSNNSPPENSIDNYESTVLHAQPEIILIGCGGAGGNTVSRLMEKGNKSVKTFAVNTDAQDLLYTVADEKILIGRDITGGLGAGNDPEKGRNAAEDSRTKLRDSFPEADLAFITCGLGGGTGTGAGPVVADVIKRMGTLTVGVITLPFESEGRKRARNAALGLKRFRETLDSIVIIPDDKLLEIAPDLSILEAFELADNLLANSIEGISELITKPGLINLDFADIKTVLKEAGITMIGIGESDSENRAVEATRKAIESPLLDAELSKVDEALVNIQGSPDMSLEEAEKIAGEISKHLASNAQITWGAQINKDLEGTIKVMVLVPNVETPWEGGILEKRKHEDVEDILSEFRSL</sequence>
<dbReference type="PROSITE" id="PS01134">
    <property type="entry name" value="FTSZ_1"/>
    <property type="match status" value="1"/>
</dbReference>
<keyword evidence="4 5" id="KW-0717">Septation</keyword>
<keyword evidence="3 5" id="KW-0342">GTP-binding</keyword>
<feature type="binding site" evidence="5">
    <location>
        <position position="155"/>
    </location>
    <ligand>
        <name>GTP</name>
        <dbReference type="ChEBI" id="CHEBI:37565"/>
    </ligand>
</feature>
<dbReference type="InterPro" id="IPR024757">
    <property type="entry name" value="FtsZ_C"/>
</dbReference>
<dbReference type="InterPro" id="IPR008280">
    <property type="entry name" value="Tub_FtsZ_C"/>
</dbReference>
<accession>A0A133UT16</accession>
<comment type="subcellular location">
    <subcellularLocation>
        <location evidence="5">Cytoplasm</location>
    </subcellularLocation>
    <text evidence="5">Assembles at midcell at the inner surface of the cytoplasmic membrane.</text>
</comment>
<dbReference type="AlphaFoldDB" id="A0A133UT16"/>
<feature type="binding site" evidence="5">
    <location>
        <begin position="33"/>
        <end position="37"/>
    </location>
    <ligand>
        <name>GTP</name>
        <dbReference type="ChEBI" id="CHEBI:37565"/>
    </ligand>
</feature>
<feature type="binding site" evidence="5">
    <location>
        <position position="151"/>
    </location>
    <ligand>
        <name>GTP</name>
        <dbReference type="ChEBI" id="CHEBI:37565"/>
    </ligand>
</feature>
<dbReference type="SUPFAM" id="SSF55307">
    <property type="entry name" value="Tubulin C-terminal domain-like"/>
    <property type="match status" value="1"/>
</dbReference>
<dbReference type="PRINTS" id="PR00423">
    <property type="entry name" value="CELLDVISFTSZ"/>
</dbReference>
<dbReference type="Pfam" id="PF12327">
    <property type="entry name" value="FtsZ_C"/>
    <property type="match status" value="1"/>
</dbReference>
<keyword evidence="2 5" id="KW-0547">Nucleotide-binding</keyword>
<evidence type="ECO:0000259" key="8">
    <source>
        <dbReference type="SMART" id="SM00864"/>
    </source>
</evidence>
<gene>
    <name evidence="5" type="primary">ftsZ</name>
    <name evidence="10" type="ORF">AKJ38_01405</name>
</gene>
<dbReference type="InterPro" id="IPR000158">
    <property type="entry name" value="Cell_div_FtsZ"/>
</dbReference>
<feature type="binding site" evidence="5">
    <location>
        <begin position="120"/>
        <end position="122"/>
    </location>
    <ligand>
        <name>GTP</name>
        <dbReference type="ChEBI" id="CHEBI:37565"/>
    </ligand>
</feature>
<dbReference type="GO" id="GO:0051258">
    <property type="term" value="P:protein polymerization"/>
    <property type="evidence" value="ECO:0007669"/>
    <property type="project" value="UniProtKB-UniRule"/>
</dbReference>
<dbReference type="GO" id="GO:0003924">
    <property type="term" value="F:GTPase activity"/>
    <property type="evidence" value="ECO:0007669"/>
    <property type="project" value="UniProtKB-UniRule"/>
</dbReference>
<proteinExistence type="inferred from homology"/>
<evidence type="ECO:0000259" key="9">
    <source>
        <dbReference type="SMART" id="SM00865"/>
    </source>
</evidence>
<evidence type="ECO:0000256" key="4">
    <source>
        <dbReference type="ARBA" id="ARBA00023210"/>
    </source>
</evidence>
<feature type="domain" description="Tubulin/FtsZ GTPase" evidence="8">
    <location>
        <begin position="25"/>
        <end position="216"/>
    </location>
</feature>
<comment type="caution">
    <text evidence="10">The sequence shown here is derived from an EMBL/GenBank/DDBJ whole genome shotgun (WGS) entry which is preliminary data.</text>
</comment>
<name>A0A133UT16_9EURY</name>
<dbReference type="EMBL" id="LHXS01000016">
    <property type="protein sequence ID" value="KXA97343.1"/>
    <property type="molecule type" value="Genomic_DNA"/>
</dbReference>
<evidence type="ECO:0000313" key="11">
    <source>
        <dbReference type="Proteomes" id="UP000070414"/>
    </source>
</evidence>
<dbReference type="Gene3D" id="3.40.50.1440">
    <property type="entry name" value="Tubulin/FtsZ, GTPase domain"/>
    <property type="match status" value="1"/>
</dbReference>
<dbReference type="NCBIfam" id="TIGR00065">
    <property type="entry name" value="ftsZ"/>
    <property type="match status" value="1"/>
</dbReference>
<evidence type="ECO:0000256" key="1">
    <source>
        <dbReference type="ARBA" id="ARBA00009690"/>
    </source>
</evidence>
<evidence type="ECO:0000256" key="3">
    <source>
        <dbReference type="ARBA" id="ARBA00023134"/>
    </source>
</evidence>
<dbReference type="HAMAP" id="MF_00909">
    <property type="entry name" value="FtsZ"/>
    <property type="match status" value="1"/>
</dbReference>
<dbReference type="Proteomes" id="UP000070414">
    <property type="component" value="Unassembled WGS sequence"/>
</dbReference>
<dbReference type="GO" id="GO:0005525">
    <property type="term" value="F:GTP binding"/>
    <property type="evidence" value="ECO:0007669"/>
    <property type="project" value="UniProtKB-UniRule"/>
</dbReference>
<dbReference type="PATRIC" id="fig|1698268.3.peg.251"/>
<dbReference type="GO" id="GO:0043093">
    <property type="term" value="P:FtsZ-dependent cytokinesis"/>
    <property type="evidence" value="ECO:0007669"/>
    <property type="project" value="UniProtKB-UniRule"/>
</dbReference>
<evidence type="ECO:0000256" key="7">
    <source>
        <dbReference type="RuleBase" id="RU003360"/>
    </source>
</evidence>
<dbReference type="InterPro" id="IPR003008">
    <property type="entry name" value="Tubulin_FtsZ_GTPase"/>
</dbReference>
<dbReference type="SMART" id="SM00864">
    <property type="entry name" value="Tubulin"/>
    <property type="match status" value="1"/>
</dbReference>
<comment type="similarity">
    <text evidence="1 5 7">Belongs to the FtsZ family.</text>
</comment>
<evidence type="ECO:0000256" key="6">
    <source>
        <dbReference type="NCBIfam" id="TIGR00065"/>
    </source>
</evidence>
<dbReference type="InterPro" id="IPR045061">
    <property type="entry name" value="FtsZ/CetZ"/>
</dbReference>
<dbReference type="GO" id="GO:0005737">
    <property type="term" value="C:cytoplasm"/>
    <property type="evidence" value="ECO:0007669"/>
    <property type="project" value="UniProtKB-SubCell"/>
</dbReference>
<keyword evidence="5 7" id="KW-0132">Cell division</keyword>
<dbReference type="GO" id="GO:0032153">
    <property type="term" value="C:cell division site"/>
    <property type="evidence" value="ECO:0007669"/>
    <property type="project" value="UniProtKB-UniRule"/>
</dbReference>
<dbReference type="SMART" id="SM00865">
    <property type="entry name" value="Tubulin_C"/>
    <property type="match status" value="1"/>
</dbReference>
<evidence type="ECO:0000313" key="10">
    <source>
        <dbReference type="EMBL" id="KXA97343.1"/>
    </source>
</evidence>
<protein>
    <recommendedName>
        <fullName evidence="5 6">Cell division protein FtsZ</fullName>
    </recommendedName>
</protein>
<comment type="subunit">
    <text evidence="5">Homodimer. Polymerizes to form a dynamic ring structure in a strictly GTP-dependent manner. Interacts directly with several other division proteins.</text>
</comment>
<dbReference type="InterPro" id="IPR018316">
    <property type="entry name" value="Tubulin/FtsZ_2-layer-sand-dom"/>
</dbReference>
<dbReference type="CDD" id="cd02201">
    <property type="entry name" value="FtsZ_type1"/>
    <property type="match status" value="1"/>
</dbReference>
<evidence type="ECO:0000256" key="5">
    <source>
        <dbReference type="HAMAP-Rule" id="MF_00909"/>
    </source>
</evidence>
<dbReference type="SUPFAM" id="SSF52490">
    <property type="entry name" value="Tubulin nucleotide-binding domain-like"/>
    <property type="match status" value="1"/>
</dbReference>
<dbReference type="InterPro" id="IPR020805">
    <property type="entry name" value="Cell_div_FtsZ_CS"/>
</dbReference>
<keyword evidence="5" id="KW-0963">Cytoplasm</keyword>
<dbReference type="FunFam" id="3.40.50.1440:FF:000001">
    <property type="entry name" value="Cell division protein FtsZ"/>
    <property type="match status" value="1"/>
</dbReference>
<dbReference type="PANTHER" id="PTHR30314:SF3">
    <property type="entry name" value="MITOCHONDRIAL DIVISION PROTEIN FSZA"/>
    <property type="match status" value="1"/>
</dbReference>
<dbReference type="PANTHER" id="PTHR30314">
    <property type="entry name" value="CELL DIVISION PROTEIN FTSZ-RELATED"/>
    <property type="match status" value="1"/>
</dbReference>
<dbReference type="Pfam" id="PF00091">
    <property type="entry name" value="Tubulin"/>
    <property type="match status" value="1"/>
</dbReference>
<keyword evidence="11" id="KW-1185">Reference proteome</keyword>
<feature type="binding site" evidence="5">
    <location>
        <position position="198"/>
    </location>
    <ligand>
        <name>GTP</name>
        <dbReference type="ChEBI" id="CHEBI:37565"/>
    </ligand>
</feature>
<keyword evidence="5 7" id="KW-0131">Cell cycle</keyword>
<reference evidence="10 11" key="1">
    <citation type="journal article" date="2016" name="Sci. Rep.">
        <title>Metabolic traits of an uncultured archaeal lineage -MSBL1- from brine pools of the Red Sea.</title>
        <authorList>
            <person name="Mwirichia R."/>
            <person name="Alam I."/>
            <person name="Rashid M."/>
            <person name="Vinu M."/>
            <person name="Ba-Alawi W."/>
            <person name="Anthony Kamau A."/>
            <person name="Kamanda Ngugi D."/>
            <person name="Goker M."/>
            <person name="Klenk H.P."/>
            <person name="Bajic V."/>
            <person name="Stingl U."/>
        </authorList>
    </citation>
    <scope>NUCLEOTIDE SEQUENCE [LARGE SCALE GENOMIC DNA]</scope>
    <source>
        <strain evidence="10">SCGC-AAA259I14</strain>
    </source>
</reference>
<feature type="domain" description="Tubulin/FtsZ 2-layer sandwich" evidence="9">
    <location>
        <begin position="218"/>
        <end position="335"/>
    </location>
</feature>
<evidence type="ECO:0000256" key="2">
    <source>
        <dbReference type="ARBA" id="ARBA00022741"/>
    </source>
</evidence>
<organism evidence="10 11">
    <name type="scientific">candidate division MSBL1 archaeon SCGC-AAA259I14</name>
    <dbReference type="NCBI Taxonomy" id="1698268"/>
    <lineage>
        <taxon>Archaea</taxon>
        <taxon>Methanobacteriati</taxon>
        <taxon>Methanobacteriota</taxon>
        <taxon>candidate division MSBL1</taxon>
    </lineage>
</organism>
<comment type="function">
    <text evidence="5">Essential cell division protein that forms a contractile ring structure (Z ring) at the future cell division site. The regulation of the ring assembly controls the timing and the location of cell division. One of the functions of the FtsZ ring is to recruit other cell division proteins to the septum to produce a new cell wall between the dividing cells. Binds GTP and shows GTPase activity.</text>
</comment>